<dbReference type="EMBL" id="JABMIG020000073">
    <property type="protein sequence ID" value="KAL3795216.1"/>
    <property type="molecule type" value="Genomic_DNA"/>
</dbReference>
<dbReference type="Proteomes" id="UP001516023">
    <property type="component" value="Unassembled WGS sequence"/>
</dbReference>
<evidence type="ECO:0000313" key="2">
    <source>
        <dbReference type="Proteomes" id="UP001516023"/>
    </source>
</evidence>
<protein>
    <submittedName>
        <fullName evidence="1">Uncharacterized protein</fullName>
    </submittedName>
</protein>
<evidence type="ECO:0000313" key="1">
    <source>
        <dbReference type="EMBL" id="KAL3795216.1"/>
    </source>
</evidence>
<proteinExistence type="predicted"/>
<sequence length="82" mass="9199">MFRTRLLRETERLINRNPHLYGPGPLARLPSGIGAMDPLKGLVMCASQGMAVALAGAFFYKFFIGDPGIQRVEDYYKENPPR</sequence>
<organism evidence="1 2">
    <name type="scientific">Cyclotella cryptica</name>
    <dbReference type="NCBI Taxonomy" id="29204"/>
    <lineage>
        <taxon>Eukaryota</taxon>
        <taxon>Sar</taxon>
        <taxon>Stramenopiles</taxon>
        <taxon>Ochrophyta</taxon>
        <taxon>Bacillariophyta</taxon>
        <taxon>Coscinodiscophyceae</taxon>
        <taxon>Thalassiosirophycidae</taxon>
        <taxon>Stephanodiscales</taxon>
        <taxon>Stephanodiscaceae</taxon>
        <taxon>Cyclotella</taxon>
    </lineage>
</organism>
<gene>
    <name evidence="1" type="ORF">HJC23_008301</name>
</gene>
<comment type="caution">
    <text evidence="1">The sequence shown here is derived from an EMBL/GenBank/DDBJ whole genome shotgun (WGS) entry which is preliminary data.</text>
</comment>
<accession>A0ABD3Q6I8</accession>
<dbReference type="AlphaFoldDB" id="A0ABD3Q6I8"/>
<keyword evidence="2" id="KW-1185">Reference proteome</keyword>
<name>A0ABD3Q6I8_9STRA</name>
<reference evidence="1 2" key="1">
    <citation type="journal article" date="2020" name="G3 (Bethesda)">
        <title>Improved Reference Genome for Cyclotella cryptica CCMP332, a Model for Cell Wall Morphogenesis, Salinity Adaptation, and Lipid Production in Diatoms (Bacillariophyta).</title>
        <authorList>
            <person name="Roberts W.R."/>
            <person name="Downey K.M."/>
            <person name="Ruck E.C."/>
            <person name="Traller J.C."/>
            <person name="Alverson A.J."/>
        </authorList>
    </citation>
    <scope>NUCLEOTIDE SEQUENCE [LARGE SCALE GENOMIC DNA]</scope>
    <source>
        <strain evidence="1 2">CCMP332</strain>
    </source>
</reference>